<dbReference type="NCBIfam" id="TIGR02821">
    <property type="entry name" value="fghA_ester_D"/>
    <property type="match status" value="1"/>
</dbReference>
<dbReference type="Pfam" id="PF00756">
    <property type="entry name" value="Esterase"/>
    <property type="match status" value="1"/>
</dbReference>
<feature type="active site" description="Charge relay system" evidence="6">
    <location>
        <position position="227"/>
    </location>
</feature>
<evidence type="ECO:0000256" key="6">
    <source>
        <dbReference type="PIRSR" id="PIRSR614186-1"/>
    </source>
</evidence>
<dbReference type="InterPro" id="IPR000801">
    <property type="entry name" value="Esterase-like"/>
</dbReference>
<dbReference type="EMBL" id="JBJQOH010000002">
    <property type="protein sequence ID" value="KAL3695204.1"/>
    <property type="molecule type" value="Genomic_DNA"/>
</dbReference>
<proteinExistence type="inferred from homology"/>
<reference evidence="8 9" key="1">
    <citation type="submission" date="2024-09" db="EMBL/GenBank/DDBJ databases">
        <title>Chromosome-scale assembly of Riccia sorocarpa.</title>
        <authorList>
            <person name="Paukszto L."/>
        </authorList>
    </citation>
    <scope>NUCLEOTIDE SEQUENCE [LARGE SCALE GENOMIC DNA]</scope>
    <source>
        <strain evidence="8">LP-2024</strain>
        <tissue evidence="8">Aerial parts of the thallus</tissue>
    </source>
</reference>
<evidence type="ECO:0000313" key="8">
    <source>
        <dbReference type="EMBL" id="KAL3695204.1"/>
    </source>
</evidence>
<dbReference type="SUPFAM" id="SSF53474">
    <property type="entry name" value="alpha/beta-Hydrolases"/>
    <property type="match status" value="1"/>
</dbReference>
<dbReference type="EC" id="3.1.2.12" evidence="2 7"/>
<comment type="similarity">
    <text evidence="1 7">Belongs to the esterase D family.</text>
</comment>
<dbReference type="Gene3D" id="3.40.50.1820">
    <property type="entry name" value="alpha/beta hydrolase"/>
    <property type="match status" value="1"/>
</dbReference>
<dbReference type="GO" id="GO:0005737">
    <property type="term" value="C:cytoplasm"/>
    <property type="evidence" value="ECO:0007669"/>
    <property type="project" value="UniProtKB-SubCell"/>
</dbReference>
<comment type="caution">
    <text evidence="8">The sequence shown here is derived from an EMBL/GenBank/DDBJ whole genome shotgun (WGS) entry which is preliminary data.</text>
</comment>
<accession>A0ABD3HY16</accession>
<evidence type="ECO:0000256" key="2">
    <source>
        <dbReference type="ARBA" id="ARBA00012479"/>
    </source>
</evidence>
<comment type="catalytic activity">
    <reaction evidence="7">
        <text>S-formylglutathione + H2O = formate + glutathione + H(+)</text>
        <dbReference type="Rhea" id="RHEA:14961"/>
        <dbReference type="ChEBI" id="CHEBI:15377"/>
        <dbReference type="ChEBI" id="CHEBI:15378"/>
        <dbReference type="ChEBI" id="CHEBI:15740"/>
        <dbReference type="ChEBI" id="CHEBI:57688"/>
        <dbReference type="ChEBI" id="CHEBI:57925"/>
        <dbReference type="EC" id="3.1.2.12"/>
    </reaction>
</comment>
<keyword evidence="4 7" id="KW-0719">Serine esterase</keyword>
<keyword evidence="5 7" id="KW-0378">Hydrolase</keyword>
<feature type="active site" description="Charge relay system" evidence="6">
    <location>
        <position position="260"/>
    </location>
</feature>
<keyword evidence="7" id="KW-0963">Cytoplasm</keyword>
<name>A0ABD3HY16_9MARC</name>
<dbReference type="GO" id="GO:0018738">
    <property type="term" value="F:S-formylglutathione hydrolase activity"/>
    <property type="evidence" value="ECO:0007669"/>
    <property type="project" value="UniProtKB-EC"/>
</dbReference>
<evidence type="ECO:0000313" key="9">
    <source>
        <dbReference type="Proteomes" id="UP001633002"/>
    </source>
</evidence>
<dbReference type="PANTHER" id="PTHR10061:SF0">
    <property type="entry name" value="S-FORMYLGLUTATHIONE HYDROLASE"/>
    <property type="match status" value="1"/>
</dbReference>
<comment type="function">
    <text evidence="7">Serine hydrolase involved in the detoxification of formaldehyde.</text>
</comment>
<protein>
    <recommendedName>
        <fullName evidence="3 7">S-formylglutathione hydrolase</fullName>
        <ecNumber evidence="2 7">3.1.2.12</ecNumber>
    </recommendedName>
</protein>
<dbReference type="AlphaFoldDB" id="A0ABD3HY16"/>
<keyword evidence="9" id="KW-1185">Reference proteome</keyword>
<feature type="active site" description="Charge relay system" evidence="6">
    <location>
        <position position="149"/>
    </location>
</feature>
<dbReference type="FunFam" id="3.40.50.1820:FF:000002">
    <property type="entry name" value="S-formylglutathione hydrolase"/>
    <property type="match status" value="1"/>
</dbReference>
<evidence type="ECO:0000256" key="1">
    <source>
        <dbReference type="ARBA" id="ARBA00005622"/>
    </source>
</evidence>
<dbReference type="PANTHER" id="PTHR10061">
    <property type="entry name" value="S-FORMYLGLUTATHIONE HYDROLASE"/>
    <property type="match status" value="1"/>
</dbReference>
<comment type="subcellular location">
    <subcellularLocation>
        <location evidence="7">Cytoplasm</location>
    </subcellularLocation>
</comment>
<evidence type="ECO:0000256" key="5">
    <source>
        <dbReference type="ARBA" id="ARBA00022801"/>
    </source>
</evidence>
<dbReference type="Proteomes" id="UP001633002">
    <property type="component" value="Unassembled WGS sequence"/>
</dbReference>
<dbReference type="InterPro" id="IPR029058">
    <property type="entry name" value="AB_hydrolase_fold"/>
</dbReference>
<dbReference type="GO" id="GO:0052689">
    <property type="term" value="F:carboxylic ester hydrolase activity"/>
    <property type="evidence" value="ECO:0007669"/>
    <property type="project" value="UniProtKB-KW"/>
</dbReference>
<gene>
    <name evidence="8" type="ORF">R1sor_009280</name>
</gene>
<sequence>MEGPTEIAKNKHFGGFNKRYKYQSRTLGCVTTFTIYFPPAAEKKVPILYYLSGLTCTDENVMQKSGIQRSASEKGLAIVSPDTSPRGLNVQGEADNWDFGVGAGFYLNATQEKWKNWRMYDYITKELPEVLKANFSELDTATASITGHSMGGHGALTLYLQNPGMYKSVSAFAPIANPSVVPWGKKAFSGYLGEDKSAWEAYDATCLVKHYMGETTTEILIDQGDTDGFYKEQLQPENFKKAAEAAGVTVNLRIQSGYDHSYYFVSTFIPDHVSHHAKALLS</sequence>
<organism evidence="8 9">
    <name type="scientific">Riccia sorocarpa</name>
    <dbReference type="NCBI Taxonomy" id="122646"/>
    <lineage>
        <taxon>Eukaryota</taxon>
        <taxon>Viridiplantae</taxon>
        <taxon>Streptophyta</taxon>
        <taxon>Embryophyta</taxon>
        <taxon>Marchantiophyta</taxon>
        <taxon>Marchantiopsida</taxon>
        <taxon>Marchantiidae</taxon>
        <taxon>Marchantiales</taxon>
        <taxon>Ricciaceae</taxon>
        <taxon>Riccia</taxon>
    </lineage>
</organism>
<evidence type="ECO:0000256" key="7">
    <source>
        <dbReference type="RuleBase" id="RU363068"/>
    </source>
</evidence>
<evidence type="ECO:0000256" key="4">
    <source>
        <dbReference type="ARBA" id="ARBA00022487"/>
    </source>
</evidence>
<evidence type="ECO:0000256" key="3">
    <source>
        <dbReference type="ARBA" id="ARBA00016774"/>
    </source>
</evidence>
<dbReference type="InterPro" id="IPR014186">
    <property type="entry name" value="S-formylglutathione_hydrol"/>
</dbReference>